<evidence type="ECO:0000313" key="4">
    <source>
        <dbReference type="Proteomes" id="UP001196413"/>
    </source>
</evidence>
<sequence>MDHRWQKSHIQTNCDIENDFGTAPSPTQLLGSQVEYPPPKYIPWKRHNEDLKKPLTGPVRKLRNNVRTTINKPFGEATEVYLTYLFEDTNLAALHARRVTIMPKGMQLVRRLRGENSTMSATSEGRR</sequence>
<dbReference type="PANTHER" id="PTHR11426">
    <property type="entry name" value="HISTONE H3"/>
    <property type="match status" value="1"/>
</dbReference>
<dbReference type="InterPro" id="IPR009072">
    <property type="entry name" value="Histone-fold"/>
</dbReference>
<dbReference type="PRINTS" id="PR00622">
    <property type="entry name" value="HISTONEH3"/>
</dbReference>
<accession>A0AAD5LXL7</accession>
<dbReference type="Gene3D" id="1.10.20.10">
    <property type="entry name" value="Histone, subunit A"/>
    <property type="match status" value="1"/>
</dbReference>
<evidence type="ECO:0000259" key="2">
    <source>
        <dbReference type="Pfam" id="PF00125"/>
    </source>
</evidence>
<gene>
    <name evidence="3" type="primary">H3F3B_1</name>
    <name evidence="3" type="ORF">KIN20_003920</name>
</gene>
<evidence type="ECO:0000256" key="1">
    <source>
        <dbReference type="ARBA" id="ARBA00010343"/>
    </source>
</evidence>
<dbReference type="EMBL" id="JAHQIW010000522">
    <property type="protein sequence ID" value="KAJ1348587.1"/>
    <property type="molecule type" value="Genomic_DNA"/>
</dbReference>
<dbReference type="Proteomes" id="UP001196413">
    <property type="component" value="Unassembled WGS sequence"/>
</dbReference>
<reference evidence="3" key="1">
    <citation type="submission" date="2021-06" db="EMBL/GenBank/DDBJ databases">
        <title>Parelaphostrongylus tenuis whole genome reference sequence.</title>
        <authorList>
            <person name="Garwood T.J."/>
            <person name="Larsen P.A."/>
            <person name="Fountain-Jones N.M."/>
            <person name="Garbe J.R."/>
            <person name="Macchietto M.G."/>
            <person name="Kania S.A."/>
            <person name="Gerhold R.W."/>
            <person name="Richards J.E."/>
            <person name="Wolf T.M."/>
        </authorList>
    </citation>
    <scope>NUCLEOTIDE SEQUENCE</scope>
    <source>
        <strain evidence="3">MNPRO001-30</strain>
        <tissue evidence="3">Meninges</tissue>
    </source>
</reference>
<dbReference type="GO" id="GO:0046982">
    <property type="term" value="F:protein heterodimerization activity"/>
    <property type="evidence" value="ECO:0007669"/>
    <property type="project" value="InterPro"/>
</dbReference>
<organism evidence="3 4">
    <name type="scientific">Parelaphostrongylus tenuis</name>
    <name type="common">Meningeal worm</name>
    <dbReference type="NCBI Taxonomy" id="148309"/>
    <lineage>
        <taxon>Eukaryota</taxon>
        <taxon>Metazoa</taxon>
        <taxon>Ecdysozoa</taxon>
        <taxon>Nematoda</taxon>
        <taxon>Chromadorea</taxon>
        <taxon>Rhabditida</taxon>
        <taxon>Rhabditina</taxon>
        <taxon>Rhabditomorpha</taxon>
        <taxon>Strongyloidea</taxon>
        <taxon>Metastrongylidae</taxon>
        <taxon>Parelaphostrongylus</taxon>
    </lineage>
</organism>
<dbReference type="SUPFAM" id="SSF47113">
    <property type="entry name" value="Histone-fold"/>
    <property type="match status" value="1"/>
</dbReference>
<keyword evidence="4" id="KW-1185">Reference proteome</keyword>
<dbReference type="AlphaFoldDB" id="A0AAD5LXL7"/>
<comment type="caution">
    <text evidence="3">The sequence shown here is derived from an EMBL/GenBank/DDBJ whole genome shotgun (WGS) entry which is preliminary data.</text>
</comment>
<dbReference type="SMART" id="SM00428">
    <property type="entry name" value="H3"/>
    <property type="match status" value="1"/>
</dbReference>
<comment type="similarity">
    <text evidence="1">Belongs to the histone H3 family.</text>
</comment>
<dbReference type="GO" id="GO:0000786">
    <property type="term" value="C:nucleosome"/>
    <property type="evidence" value="ECO:0007669"/>
    <property type="project" value="InterPro"/>
</dbReference>
<feature type="domain" description="Core Histone H2A/H2B/H3" evidence="2">
    <location>
        <begin position="76"/>
        <end position="112"/>
    </location>
</feature>
<dbReference type="InterPro" id="IPR007125">
    <property type="entry name" value="H2A/H2B/H3"/>
</dbReference>
<protein>
    <submittedName>
        <fullName evidence="3">Histone H3.3</fullName>
    </submittedName>
</protein>
<dbReference type="InterPro" id="IPR000164">
    <property type="entry name" value="Histone_H3/CENP-A"/>
</dbReference>
<dbReference type="Pfam" id="PF00125">
    <property type="entry name" value="Histone"/>
    <property type="match status" value="1"/>
</dbReference>
<proteinExistence type="inferred from homology"/>
<dbReference type="GO" id="GO:0030527">
    <property type="term" value="F:structural constituent of chromatin"/>
    <property type="evidence" value="ECO:0007669"/>
    <property type="project" value="InterPro"/>
</dbReference>
<dbReference type="GO" id="GO:0003677">
    <property type="term" value="F:DNA binding"/>
    <property type="evidence" value="ECO:0007669"/>
    <property type="project" value="InterPro"/>
</dbReference>
<evidence type="ECO:0000313" key="3">
    <source>
        <dbReference type="EMBL" id="KAJ1348587.1"/>
    </source>
</evidence>
<name>A0AAD5LXL7_PARTN</name>